<dbReference type="SUPFAM" id="SSF56059">
    <property type="entry name" value="Glutathione synthetase ATP-binding domain-like"/>
    <property type="match status" value="1"/>
</dbReference>
<dbReference type="Proteomes" id="UP001596997">
    <property type="component" value="Unassembled WGS sequence"/>
</dbReference>
<sequence>MNLSNIFKRSLTNNFSALGINERNASLIYPNNDRKNYKYADDKILTKSILEKHQIACTKTYAIIERIGGIQTGWESVQKYDKVAIKPANGSGGGGIKILRKDTNGNWISSGKVVSNDDIYFHMANIIMGIFSLGSNDRVIIEECIEPHSFFQEIYPQGVPDFRVILLKEKPLLAMLRVPTDKSDGKANLHQGGIGIGIDMERGVLTQGYDGKSYFDNHPDNGNQILNKPIPLWEEVLTIAKKTAKYFPLNYLGADIVLDKNHGPLILEINVRPGLGIQMANKIGLKEILQKTNANW</sequence>
<protein>
    <submittedName>
        <fullName evidence="3">Sugar-transfer associated ATP-grasp domain-containing protein</fullName>
    </submittedName>
</protein>
<evidence type="ECO:0000259" key="2">
    <source>
        <dbReference type="PROSITE" id="PS50975"/>
    </source>
</evidence>
<dbReference type="PANTHER" id="PTHR21621:SF0">
    <property type="entry name" value="BETA-CITRYLGLUTAMATE SYNTHASE B-RELATED"/>
    <property type="match status" value="1"/>
</dbReference>
<keyword evidence="4" id="KW-1185">Reference proteome</keyword>
<evidence type="ECO:0000256" key="1">
    <source>
        <dbReference type="PROSITE-ProRule" id="PRU00409"/>
    </source>
</evidence>
<dbReference type="PANTHER" id="PTHR21621">
    <property type="entry name" value="RIBOSOMAL PROTEIN S6 MODIFICATION PROTEIN"/>
    <property type="match status" value="1"/>
</dbReference>
<keyword evidence="1" id="KW-0067">ATP-binding</keyword>
<keyword evidence="1" id="KW-0547">Nucleotide-binding</keyword>
<dbReference type="PROSITE" id="PS50975">
    <property type="entry name" value="ATP_GRASP"/>
    <property type="match status" value="1"/>
</dbReference>
<accession>A0ABW3I2N1</accession>
<evidence type="ECO:0000313" key="4">
    <source>
        <dbReference type="Proteomes" id="UP001596997"/>
    </source>
</evidence>
<dbReference type="InterPro" id="IPR039523">
    <property type="entry name" value="RimK-rel_E_lig_ATP-grasp"/>
</dbReference>
<dbReference type="RefSeq" id="WP_377715284.1">
    <property type="nucleotide sequence ID" value="NZ_JBHTJM010000008.1"/>
</dbReference>
<gene>
    <name evidence="3" type="ORF">ACFQ1O_08290</name>
</gene>
<dbReference type="Gene3D" id="3.30.470.20">
    <property type="entry name" value="ATP-grasp fold, B domain"/>
    <property type="match status" value="1"/>
</dbReference>
<reference evidence="4" key="1">
    <citation type="journal article" date="2019" name="Int. J. Syst. Evol. Microbiol.">
        <title>The Global Catalogue of Microorganisms (GCM) 10K type strain sequencing project: providing services to taxonomists for standard genome sequencing and annotation.</title>
        <authorList>
            <consortium name="The Broad Institute Genomics Platform"/>
            <consortium name="The Broad Institute Genome Sequencing Center for Infectious Disease"/>
            <person name="Wu L."/>
            <person name="Ma J."/>
        </authorList>
    </citation>
    <scope>NUCLEOTIDE SEQUENCE [LARGE SCALE GENOMIC DNA]</scope>
    <source>
        <strain evidence="4">CCUG 62114</strain>
    </source>
</reference>
<evidence type="ECO:0000313" key="3">
    <source>
        <dbReference type="EMBL" id="MFD0963998.1"/>
    </source>
</evidence>
<organism evidence="3 4">
    <name type="scientific">Pseudofulvibacter geojedonensis</name>
    <dbReference type="NCBI Taxonomy" id="1123758"/>
    <lineage>
        <taxon>Bacteria</taxon>
        <taxon>Pseudomonadati</taxon>
        <taxon>Bacteroidota</taxon>
        <taxon>Flavobacteriia</taxon>
        <taxon>Flavobacteriales</taxon>
        <taxon>Flavobacteriaceae</taxon>
        <taxon>Pseudofulvibacter</taxon>
    </lineage>
</organism>
<comment type="caution">
    <text evidence="3">The sequence shown here is derived from an EMBL/GenBank/DDBJ whole genome shotgun (WGS) entry which is preliminary data.</text>
</comment>
<dbReference type="EMBL" id="JBHTJM010000008">
    <property type="protein sequence ID" value="MFD0963998.1"/>
    <property type="molecule type" value="Genomic_DNA"/>
</dbReference>
<proteinExistence type="predicted"/>
<feature type="domain" description="ATP-grasp" evidence="2">
    <location>
        <begin position="47"/>
        <end position="296"/>
    </location>
</feature>
<dbReference type="Pfam" id="PF14397">
    <property type="entry name" value="ATPgrasp_ST"/>
    <property type="match status" value="1"/>
</dbReference>
<name>A0ABW3I2N1_9FLAO</name>
<dbReference type="InterPro" id="IPR011761">
    <property type="entry name" value="ATP-grasp"/>
</dbReference>